<comment type="caution">
    <text evidence="4">The sequence shown here is derived from an EMBL/GenBank/DDBJ whole genome shotgun (WGS) entry which is preliminary data.</text>
</comment>
<name>A0ABS7NJA2_9RHOB</name>
<dbReference type="InterPro" id="IPR039424">
    <property type="entry name" value="SBP_5"/>
</dbReference>
<accession>A0ABS7NJA2</accession>
<comment type="similarity">
    <text evidence="2">Belongs to the bacterial solute-binding protein 5 family.</text>
</comment>
<evidence type="ECO:0000256" key="1">
    <source>
        <dbReference type="ARBA" id="ARBA00004418"/>
    </source>
</evidence>
<evidence type="ECO:0000259" key="3">
    <source>
        <dbReference type="Pfam" id="PF00496"/>
    </source>
</evidence>
<dbReference type="RefSeq" id="WP_222509357.1">
    <property type="nucleotide sequence ID" value="NZ_JAHVJA010000009.1"/>
</dbReference>
<evidence type="ECO:0000256" key="2">
    <source>
        <dbReference type="ARBA" id="ARBA00005695"/>
    </source>
</evidence>
<dbReference type="SUPFAM" id="SSF53850">
    <property type="entry name" value="Periplasmic binding protein-like II"/>
    <property type="match status" value="1"/>
</dbReference>
<evidence type="ECO:0000313" key="5">
    <source>
        <dbReference type="Proteomes" id="UP000766629"/>
    </source>
</evidence>
<sequence>MTYFTSTGKPLPDSLTQQARRLGADPVSRREFLATACSFGATAATAYAMMGLTAPVQAAVNAQMGGTARIQQQLVAMRDPRKFDFNSLATFTRGWLEYLVQYNSDGTFTPVLLESWEISDDATEYVLHVREGVTWNNGDPLTAEDVAANIARFCDGTVEGNAMAGKLQVIIDPETKQLLPNAVEVTGSHTVRLKLPQPDISLIAGFADYPAAIVHSSFDEVTMLDNPIGTGPYLPEFYSTGDSAALVRNPDHTWWNAGNGAYMDRVEFLDLGADPAAFFAGADADEYDVNFDTEGDYIASFDTLDGWTKHEVTTAATVLARCNQTTEVDGTAIYADARVRRALAMAVDNAVVLEIAYGGQGRAAENHHVSPVHPDYADIGAPVRDPEGALKLLEEAGMADFEHELISLDSAFWKATGDAIAAQLRDAGIKVRRKVYPTGTFWNDWAKYPFSVTNWNHRPLGIQTLALAYRSGQGWNESGFANAEFDALVEQALATADPAARSRIMAKLEQIMVDEGVIIQPYWRSLYNHSKSNLKGAAVHISNELYPQYMYWEA</sequence>
<dbReference type="InterPro" id="IPR006311">
    <property type="entry name" value="TAT_signal"/>
</dbReference>
<evidence type="ECO:0000313" key="4">
    <source>
        <dbReference type="EMBL" id="MBY6141282.1"/>
    </source>
</evidence>
<dbReference type="PANTHER" id="PTHR30290">
    <property type="entry name" value="PERIPLASMIC BINDING COMPONENT OF ABC TRANSPORTER"/>
    <property type="match status" value="1"/>
</dbReference>
<reference evidence="4 5" key="1">
    <citation type="submission" date="2021-06" db="EMBL/GenBank/DDBJ databases">
        <title>50 bacteria genomes isolated from Dapeng, Shenzhen, China.</title>
        <authorList>
            <person name="Zheng W."/>
            <person name="Yu S."/>
            <person name="Huang Y."/>
        </authorList>
    </citation>
    <scope>NUCLEOTIDE SEQUENCE [LARGE SCALE GENOMIC DNA]</scope>
    <source>
        <strain evidence="4 5">DP1N14-2</strain>
    </source>
</reference>
<organism evidence="4 5">
    <name type="scientific">Leisingera daeponensis</name>
    <dbReference type="NCBI Taxonomy" id="405746"/>
    <lineage>
        <taxon>Bacteria</taxon>
        <taxon>Pseudomonadati</taxon>
        <taxon>Pseudomonadota</taxon>
        <taxon>Alphaproteobacteria</taxon>
        <taxon>Rhodobacterales</taxon>
        <taxon>Roseobacteraceae</taxon>
        <taxon>Leisingera</taxon>
    </lineage>
</organism>
<gene>
    <name evidence="4" type="ORF">KUV26_17735</name>
</gene>
<dbReference type="InterPro" id="IPR000914">
    <property type="entry name" value="SBP_5_dom"/>
</dbReference>
<dbReference type="PROSITE" id="PS51318">
    <property type="entry name" value="TAT"/>
    <property type="match status" value="1"/>
</dbReference>
<dbReference type="PIRSF" id="PIRSF002741">
    <property type="entry name" value="MppA"/>
    <property type="match status" value="1"/>
</dbReference>
<dbReference type="Gene3D" id="3.10.105.10">
    <property type="entry name" value="Dipeptide-binding Protein, Domain 3"/>
    <property type="match status" value="1"/>
</dbReference>
<feature type="domain" description="Solute-binding protein family 5" evidence="3">
    <location>
        <begin position="108"/>
        <end position="474"/>
    </location>
</feature>
<dbReference type="InterPro" id="IPR030678">
    <property type="entry name" value="Peptide/Ni-bd"/>
</dbReference>
<dbReference type="EMBL" id="JAHVJA010000009">
    <property type="protein sequence ID" value="MBY6141282.1"/>
    <property type="molecule type" value="Genomic_DNA"/>
</dbReference>
<dbReference type="CDD" id="cd08503">
    <property type="entry name" value="PBP2_NikA_DppA_OppA_like_17"/>
    <property type="match status" value="1"/>
</dbReference>
<protein>
    <submittedName>
        <fullName evidence="4">ABC transporter substrate-binding protein</fullName>
    </submittedName>
</protein>
<dbReference type="Pfam" id="PF00496">
    <property type="entry name" value="SBP_bac_5"/>
    <property type="match status" value="1"/>
</dbReference>
<dbReference type="Gene3D" id="3.40.190.10">
    <property type="entry name" value="Periplasmic binding protein-like II"/>
    <property type="match status" value="1"/>
</dbReference>
<dbReference type="Proteomes" id="UP000766629">
    <property type="component" value="Unassembled WGS sequence"/>
</dbReference>
<proteinExistence type="inferred from homology"/>
<keyword evidence="5" id="KW-1185">Reference proteome</keyword>
<comment type="subcellular location">
    <subcellularLocation>
        <location evidence="1">Periplasm</location>
    </subcellularLocation>
</comment>